<keyword evidence="4" id="KW-0576">Peroxisome</keyword>
<evidence type="ECO:0008006" key="10">
    <source>
        <dbReference type="Google" id="ProtNLM"/>
    </source>
</evidence>
<dbReference type="InterPro" id="IPR045851">
    <property type="entry name" value="AMP-bd_C_sf"/>
</dbReference>
<dbReference type="InterPro" id="IPR020845">
    <property type="entry name" value="AMP-binding_CS"/>
</dbReference>
<dbReference type="InterPro" id="IPR000873">
    <property type="entry name" value="AMP-dep_synth/lig_dom"/>
</dbReference>
<comment type="caution">
    <text evidence="7">The sequence shown here is derived from an EMBL/GenBank/DDBJ whole genome shotgun (WGS) entry which is preliminary data.</text>
</comment>
<dbReference type="GO" id="GO:0016405">
    <property type="term" value="F:CoA-ligase activity"/>
    <property type="evidence" value="ECO:0007669"/>
    <property type="project" value="TreeGrafter"/>
</dbReference>
<reference evidence="7 9" key="1">
    <citation type="journal article" date="2018" name="Elife">
        <title>Firefly genomes illuminate parallel origins of bioluminescence in beetles.</title>
        <authorList>
            <person name="Fallon T.R."/>
            <person name="Lower S.E."/>
            <person name="Chang C.H."/>
            <person name="Bessho-Uehara M."/>
            <person name="Martin G.J."/>
            <person name="Bewick A.J."/>
            <person name="Behringer M."/>
            <person name="Debat H.J."/>
            <person name="Wong I."/>
            <person name="Day J.C."/>
            <person name="Suvorov A."/>
            <person name="Silva C.J."/>
            <person name="Stanger-Hall K.F."/>
            <person name="Hall D.W."/>
            <person name="Schmitz R.J."/>
            <person name="Nelson D.R."/>
            <person name="Lewis S.M."/>
            <person name="Shigenobu S."/>
            <person name="Bybee S.M."/>
            <person name="Larracuente A.M."/>
            <person name="Oba Y."/>
            <person name="Weng J.K."/>
        </authorList>
    </citation>
    <scope>NUCLEOTIDE SEQUENCE [LARGE SCALE GENOMIC DNA]</scope>
    <source>
        <strain evidence="7">1611_PpyrPB1</strain>
        <tissue evidence="7">Whole body</tissue>
    </source>
</reference>
<evidence type="ECO:0000313" key="8">
    <source>
        <dbReference type="EMBL" id="KAB0804931.1"/>
    </source>
</evidence>
<dbReference type="PANTHER" id="PTHR24096">
    <property type="entry name" value="LONG-CHAIN-FATTY-ACID--COA LIGASE"/>
    <property type="match status" value="1"/>
</dbReference>
<dbReference type="InterPro" id="IPR025110">
    <property type="entry name" value="AMP-bd_C"/>
</dbReference>
<protein>
    <recommendedName>
        <fullName evidence="10">AMP-dependent synthetase/ligase domain-containing protein</fullName>
    </recommendedName>
</protein>
<name>A0A5N4ASQ3_PHOPY</name>
<sequence>MHLKGIRPGDFISICSPNDVDCIVPYIASFFIGAISASICEEMSVEENLYLLEQVNPKMIFVHKGAVELVEKVAERLAHDPIIVVFGATEKHTPFEEFLTEHCREDQFRPREVANLDETAIVIFSSGTTGRPKGICHTHYSVLSNFTFSYVSTTRLNPFRKQLFSDRKENLRIAIFSSSYWIAFHVFAFKALTNGFTRIVFSDFDAMNPWSILNYRMDYTFLGPNECMAFVRTQKPPFTDPSNVKELAMAGNSISADQIAKLQTEFPDAFIHSLYGQTEVFEEIFHFPHSADSRSFTVRYPTSVGFPIAGFHYKVVDLDTEEILGPNRKGELRIRSACQTSGWLKTGDLVYYNEERYFFITGRIKESFKYLYHHICPVEIESVLLAHPSVGRAVVLGLPHETDDNHPFGLVELLENQPKVTADDLVCYVEGKVEDKKRLRGGVRIVARIPLTPTGKVQRLKLQEMLQKQEF</sequence>
<evidence type="ECO:0000259" key="6">
    <source>
        <dbReference type="Pfam" id="PF13193"/>
    </source>
</evidence>
<organism evidence="7 9">
    <name type="scientific">Photinus pyralis</name>
    <name type="common">Common eastern firefly</name>
    <name type="synonym">Lampyris pyralis</name>
    <dbReference type="NCBI Taxonomy" id="7054"/>
    <lineage>
        <taxon>Eukaryota</taxon>
        <taxon>Metazoa</taxon>
        <taxon>Ecdysozoa</taxon>
        <taxon>Arthropoda</taxon>
        <taxon>Hexapoda</taxon>
        <taxon>Insecta</taxon>
        <taxon>Pterygota</taxon>
        <taxon>Neoptera</taxon>
        <taxon>Endopterygota</taxon>
        <taxon>Coleoptera</taxon>
        <taxon>Polyphaga</taxon>
        <taxon>Elateriformia</taxon>
        <taxon>Elateroidea</taxon>
        <taxon>Lampyridae</taxon>
        <taxon>Lampyrinae</taxon>
        <taxon>Photinus</taxon>
    </lineage>
</organism>
<comment type="similarity">
    <text evidence="2">Belongs to the ATP-dependent AMP-binding enzyme family.</text>
</comment>
<dbReference type="SUPFAM" id="SSF56801">
    <property type="entry name" value="Acetyl-CoA synthetase-like"/>
    <property type="match status" value="1"/>
</dbReference>
<dbReference type="PROSITE" id="PS00455">
    <property type="entry name" value="AMP_BINDING"/>
    <property type="match status" value="1"/>
</dbReference>
<dbReference type="Gene3D" id="3.40.50.12780">
    <property type="entry name" value="N-terminal domain of ligase-like"/>
    <property type="match status" value="1"/>
</dbReference>
<evidence type="ECO:0000256" key="3">
    <source>
        <dbReference type="ARBA" id="ARBA00022598"/>
    </source>
</evidence>
<evidence type="ECO:0000256" key="2">
    <source>
        <dbReference type="ARBA" id="ARBA00006432"/>
    </source>
</evidence>
<dbReference type="Pfam" id="PF13193">
    <property type="entry name" value="AMP-binding_C"/>
    <property type="match status" value="1"/>
</dbReference>
<comment type="subcellular location">
    <subcellularLocation>
        <location evidence="1">Peroxisome</location>
    </subcellularLocation>
</comment>
<dbReference type="Proteomes" id="UP000327044">
    <property type="component" value="Unassembled WGS sequence"/>
</dbReference>
<dbReference type="InterPro" id="IPR042099">
    <property type="entry name" value="ANL_N_sf"/>
</dbReference>
<dbReference type="EMBL" id="VVIM01000001">
    <property type="protein sequence ID" value="KAB0804931.1"/>
    <property type="molecule type" value="Genomic_DNA"/>
</dbReference>
<dbReference type="PANTHER" id="PTHR24096:SF149">
    <property type="entry name" value="AMP-BINDING DOMAIN-CONTAINING PROTEIN-RELATED"/>
    <property type="match status" value="1"/>
</dbReference>
<dbReference type="Pfam" id="PF00501">
    <property type="entry name" value="AMP-binding"/>
    <property type="match status" value="1"/>
</dbReference>
<feature type="domain" description="AMP-binding enzyme C-terminal" evidence="6">
    <location>
        <begin position="379"/>
        <end position="456"/>
    </location>
</feature>
<proteinExistence type="inferred from homology"/>
<dbReference type="Gene3D" id="3.30.300.30">
    <property type="match status" value="1"/>
</dbReference>
<keyword evidence="9" id="KW-1185">Reference proteome</keyword>
<evidence type="ECO:0000313" key="7">
    <source>
        <dbReference type="EMBL" id="KAB0800346.1"/>
    </source>
</evidence>
<gene>
    <name evidence="8" type="ORF">PPYR_01901</name>
    <name evidence="7" type="ORF">PPYR_06086</name>
</gene>
<evidence type="ECO:0000256" key="1">
    <source>
        <dbReference type="ARBA" id="ARBA00004275"/>
    </source>
</evidence>
<evidence type="ECO:0000313" key="9">
    <source>
        <dbReference type="Proteomes" id="UP000327044"/>
    </source>
</evidence>
<feature type="domain" description="AMP-dependent synthetase/ligase" evidence="5">
    <location>
        <begin position="4"/>
        <end position="343"/>
    </location>
</feature>
<dbReference type="EMBL" id="VVIM01000004">
    <property type="protein sequence ID" value="KAB0800346.1"/>
    <property type="molecule type" value="Genomic_DNA"/>
</dbReference>
<keyword evidence="3" id="KW-0436">Ligase</keyword>
<dbReference type="AlphaFoldDB" id="A0A5N4ASQ3"/>
<dbReference type="InParanoid" id="A0A5N4ASQ3"/>
<evidence type="ECO:0000259" key="5">
    <source>
        <dbReference type="Pfam" id="PF00501"/>
    </source>
</evidence>
<dbReference type="GO" id="GO:0005777">
    <property type="term" value="C:peroxisome"/>
    <property type="evidence" value="ECO:0007669"/>
    <property type="project" value="UniProtKB-SubCell"/>
</dbReference>
<evidence type="ECO:0000256" key="4">
    <source>
        <dbReference type="ARBA" id="ARBA00023140"/>
    </source>
</evidence>
<reference evidence="7" key="2">
    <citation type="submission" date="2019-08" db="EMBL/GenBank/DDBJ databases">
        <authorList>
            <consortium name="Photinus pyralis genome working group"/>
            <person name="Fallon T.R."/>
            <person name="Sander Lower S.E."/>
            <person name="Weng J.-K."/>
        </authorList>
    </citation>
    <scope>NUCLEOTIDE SEQUENCE</scope>
    <source>
        <strain evidence="7">1611_PpyrPB1</strain>
        <tissue evidence="7">Whole body</tissue>
    </source>
</reference>
<accession>A0A5N4ASQ3</accession>